<evidence type="ECO:0000256" key="7">
    <source>
        <dbReference type="ARBA" id="ARBA00023136"/>
    </source>
</evidence>
<feature type="transmembrane region" description="Helical" evidence="10">
    <location>
        <begin position="325"/>
        <end position="341"/>
    </location>
</feature>
<evidence type="ECO:0000256" key="5">
    <source>
        <dbReference type="ARBA" id="ARBA00022692"/>
    </source>
</evidence>
<feature type="transmembrane region" description="Helical" evidence="10">
    <location>
        <begin position="40"/>
        <end position="58"/>
    </location>
</feature>
<dbReference type="NCBIfam" id="TIGR04091">
    <property type="entry name" value="LTA_dltB"/>
    <property type="match status" value="1"/>
</dbReference>
<comment type="function">
    <text evidence="9">O-acyltransferase that catalyzes D-alanylation of both teichoic acid and lipoteichoic acid (LTA). D-alanylation of LTA plays an important role in modulating the properties of the cell wall in Gram-positive bacteria, influencing the net charge of the cell wall. Catalyzes D-alanylation from DltC carrier protein.</text>
</comment>
<protein>
    <recommendedName>
        <fullName evidence="9">Teichoic acid D-alanyltransferase</fullName>
        <ecNumber evidence="9">2.3.1.-</ecNumber>
    </recommendedName>
</protein>
<dbReference type="EC" id="2.3.1.-" evidence="9"/>
<feature type="transmembrane region" description="Helical" evidence="10">
    <location>
        <begin position="90"/>
        <end position="110"/>
    </location>
</feature>
<dbReference type="InterPro" id="IPR051085">
    <property type="entry name" value="MB_O-acyltransferase"/>
</dbReference>
<evidence type="ECO:0000313" key="11">
    <source>
        <dbReference type="EMBL" id="AUI75164.1"/>
    </source>
</evidence>
<feature type="transmembrane region" description="Helical" evidence="10">
    <location>
        <begin position="386"/>
        <end position="409"/>
    </location>
</feature>
<keyword evidence="4 9" id="KW-0808">Transferase</keyword>
<keyword evidence="7 9" id="KW-0472">Membrane</keyword>
<dbReference type="InterPro" id="IPR024194">
    <property type="entry name" value="Ac/AlaTfrase_AlgI/DltB"/>
</dbReference>
<dbReference type="RefSeq" id="WP_023190737.1">
    <property type="nucleotide sequence ID" value="NZ_CP009907.1"/>
</dbReference>
<feature type="transmembrane region" description="Helical" evidence="10">
    <location>
        <begin position="16"/>
        <end position="33"/>
    </location>
</feature>
<evidence type="ECO:0000313" key="14">
    <source>
        <dbReference type="Proteomes" id="UP000430466"/>
    </source>
</evidence>
<dbReference type="Proteomes" id="UP000234562">
    <property type="component" value="Chromosome"/>
</dbReference>
<feature type="transmembrane region" description="Helical" evidence="10">
    <location>
        <begin position="197"/>
        <end position="216"/>
    </location>
</feature>
<evidence type="ECO:0000256" key="2">
    <source>
        <dbReference type="ARBA" id="ARBA00010323"/>
    </source>
</evidence>
<organism evidence="12 14">
    <name type="scientific">Lactobacillus helveticus</name>
    <name type="common">Lactobacillus suntoryeus</name>
    <dbReference type="NCBI Taxonomy" id="1587"/>
    <lineage>
        <taxon>Bacteria</taxon>
        <taxon>Bacillati</taxon>
        <taxon>Bacillota</taxon>
        <taxon>Bacilli</taxon>
        <taxon>Lactobacillales</taxon>
        <taxon>Lactobacillaceae</taxon>
        <taxon>Lactobacillus</taxon>
    </lineage>
</organism>
<dbReference type="Proteomes" id="UP000430466">
    <property type="component" value="Unassembled WGS sequence"/>
</dbReference>
<evidence type="ECO:0000256" key="4">
    <source>
        <dbReference type="ARBA" id="ARBA00022679"/>
    </source>
</evidence>
<keyword evidence="6 10" id="KW-1133">Transmembrane helix</keyword>
<comment type="subcellular location">
    <subcellularLocation>
        <location evidence="1">Cell membrane</location>
        <topology evidence="1">Multi-pass membrane protein</topology>
    </subcellularLocation>
</comment>
<dbReference type="AlphaFoldDB" id="A0A0D5MG67"/>
<evidence type="ECO:0000313" key="13">
    <source>
        <dbReference type="Proteomes" id="UP000234562"/>
    </source>
</evidence>
<dbReference type="GO" id="GO:0070395">
    <property type="term" value="P:lipoteichoic acid biosynthetic process"/>
    <property type="evidence" value="ECO:0007669"/>
    <property type="project" value="UniProtKB-UniRule"/>
</dbReference>
<evidence type="ECO:0000256" key="6">
    <source>
        <dbReference type="ARBA" id="ARBA00022989"/>
    </source>
</evidence>
<comment type="pathway">
    <text evidence="9">Cell wall biogenesis; lipoteichoic acid biosynthesis.</text>
</comment>
<comment type="similarity">
    <text evidence="2 9">Belongs to the membrane-bound acyltransferase family.</text>
</comment>
<feature type="transmembrane region" description="Helical" evidence="10">
    <location>
        <begin position="297"/>
        <end position="313"/>
    </location>
</feature>
<feature type="transmembrane region" description="Helical" evidence="10">
    <location>
        <begin position="116"/>
        <end position="137"/>
    </location>
</feature>
<feature type="transmembrane region" description="Helical" evidence="10">
    <location>
        <begin position="347"/>
        <end position="365"/>
    </location>
</feature>
<evidence type="ECO:0000256" key="3">
    <source>
        <dbReference type="ARBA" id="ARBA00022475"/>
    </source>
</evidence>
<gene>
    <name evidence="12" type="primary">dltB</name>
    <name evidence="12" type="ORF">GDZ32_08150</name>
    <name evidence="11" type="ORF">Lh8105_10820</name>
</gene>
<evidence type="ECO:0000256" key="8">
    <source>
        <dbReference type="ARBA" id="ARBA00023315"/>
    </source>
</evidence>
<reference evidence="13" key="1">
    <citation type="submission" date="2016-05" db="EMBL/GenBank/DDBJ databases">
        <title>Genome sequence of Lactobacillus helveticus FAM8105.</title>
        <authorList>
            <person name="Ahrens C."/>
            <person name="Schmid M."/>
        </authorList>
    </citation>
    <scope>NUCLEOTIDE SEQUENCE [LARGE SCALE GENOMIC DNA]</scope>
    <source>
        <strain evidence="13">FAM8105</strain>
    </source>
</reference>
<dbReference type="InterPro" id="IPR004299">
    <property type="entry name" value="MBOAT_fam"/>
</dbReference>
<dbReference type="EMBL" id="WHOE01000095">
    <property type="protein sequence ID" value="MPW14837.1"/>
    <property type="molecule type" value="Genomic_DNA"/>
</dbReference>
<dbReference type="KEGG" id="lhd:HUO_00580"/>
<dbReference type="PANTHER" id="PTHR13285:SF23">
    <property type="entry name" value="TEICHOIC ACID D-ALANYLTRANSFERASE"/>
    <property type="match status" value="1"/>
</dbReference>
<dbReference type="PANTHER" id="PTHR13285">
    <property type="entry name" value="ACYLTRANSFERASE"/>
    <property type="match status" value="1"/>
</dbReference>
<dbReference type="PIRSF" id="PIRSF016636">
    <property type="entry name" value="AlgI_DltB"/>
    <property type="match status" value="1"/>
</dbReference>
<evidence type="ECO:0000256" key="10">
    <source>
        <dbReference type="SAM" id="Phobius"/>
    </source>
</evidence>
<keyword evidence="3 9" id="KW-1003">Cell membrane</keyword>
<dbReference type="UniPathway" id="UPA00556"/>
<accession>A0A0D5MG67</accession>
<evidence type="ECO:0000256" key="1">
    <source>
        <dbReference type="ARBA" id="ARBA00004651"/>
    </source>
</evidence>
<feature type="transmembrane region" description="Helical" evidence="10">
    <location>
        <begin position="260"/>
        <end position="277"/>
    </location>
</feature>
<dbReference type="OrthoDB" id="9805788at2"/>
<feature type="transmembrane region" description="Helical" evidence="10">
    <location>
        <begin position="64"/>
        <end position="81"/>
    </location>
</feature>
<reference evidence="11" key="2">
    <citation type="journal article" date="2018" name="Front. Microbiol.">
        <title>Comparative Genomics of Completely Sequenced Lactobacillus helveticus Genomes Provides Insights into Strain-Specific Genes and Resolves Metagenomics Data Down to the Strain Level.</title>
        <authorList>
            <person name="Schmid M."/>
            <person name="Muri J."/>
            <person name="Melidis D."/>
            <person name="Varadarajan A.R."/>
            <person name="Somerville V."/>
            <person name="Wicki A."/>
            <person name="Moser A."/>
            <person name="Bourqui M."/>
            <person name="Wenzel C."/>
            <person name="Eugster-Meier E."/>
            <person name="Frey J.E."/>
            <person name="Irmler S."/>
            <person name="Ahrens C.H."/>
        </authorList>
    </citation>
    <scope>NUCLEOTIDE SEQUENCE</scope>
    <source>
        <strain evidence="11">FAM8105</strain>
    </source>
</reference>
<dbReference type="PIRSF" id="PIRSF500216">
    <property type="entry name" value="DltB"/>
    <property type="match status" value="1"/>
</dbReference>
<evidence type="ECO:0000313" key="12">
    <source>
        <dbReference type="EMBL" id="MPW14837.1"/>
    </source>
</evidence>
<dbReference type="InterPro" id="IPR024024">
    <property type="entry name" value="DltB"/>
</dbReference>
<keyword evidence="5 10" id="KW-0812">Transmembrane</keyword>
<sequence>MNFNFINLQPYSNPQYFVYLMIALIPIILGLYFGHRFKTYEAIFSIVFLFLIFDGSHWQQGVNLLIWLVYEFILTFAYQYYRHHGKNKTWVFSLAVILAIIPLAAVKYLTAFPDNSIGFVIGFLGISYVTFKTVQVIMEMRDGAIKKVDPVTYARFLLFFPTISSGPIDRYRRFKKDYEKVPTRDAYITDLQYAVRYLFQGFLYKFVIGWFFGTYWLPKITASALAVGNANGGLKLSWWVLAYMYCYSMYLFFDFAGYSLFAVSISYFMGIHTPMNFNKPFISKNIKDFWNRWHMTLSFWFRDYIYMRFTFFAMKKKLFKNRNRLSQVSYFLLFLIMGFWHGLTWYYIVYGIFHAAAICINDAWLRFKRKHKKQIPHNKFTEWFAIFLTFNVVCFSFLIFSGFLSQLWFGWK</sequence>
<dbReference type="GO" id="GO:0005886">
    <property type="term" value="C:plasma membrane"/>
    <property type="evidence" value="ECO:0007669"/>
    <property type="project" value="UniProtKB-SubCell"/>
</dbReference>
<dbReference type="Pfam" id="PF03062">
    <property type="entry name" value="MBOAT"/>
    <property type="match status" value="1"/>
</dbReference>
<dbReference type="GO" id="GO:0016746">
    <property type="term" value="F:acyltransferase activity"/>
    <property type="evidence" value="ECO:0007669"/>
    <property type="project" value="UniProtKB-KW"/>
</dbReference>
<name>A0A0D5MG67_LACHE</name>
<proteinExistence type="inferred from homology"/>
<reference evidence="12 14" key="3">
    <citation type="submission" date="2019-10" db="EMBL/GenBank/DDBJ databases">
        <title>Draft genome sequences of Lactobacillus strains.</title>
        <authorList>
            <person name="Cho G.-S."/>
            <person name="Fagbemigun O."/>
            <person name="Brinks E."/>
            <person name="Franz C.M.A.P."/>
        </authorList>
    </citation>
    <scope>NUCLEOTIDE SEQUENCE [LARGE SCALE GENOMIC DNA]</scope>
    <source>
        <strain evidence="12 14">313</strain>
    </source>
</reference>
<dbReference type="EMBL" id="CP015496">
    <property type="protein sequence ID" value="AUI75164.1"/>
    <property type="molecule type" value="Genomic_DNA"/>
</dbReference>
<keyword evidence="8 9" id="KW-0012">Acyltransferase</keyword>
<evidence type="ECO:0000256" key="9">
    <source>
        <dbReference type="PIRNR" id="PIRNR016636"/>
    </source>
</evidence>